<organism evidence="2 3">
    <name type="scientific">Hibiscus sabdariffa</name>
    <name type="common">roselle</name>
    <dbReference type="NCBI Taxonomy" id="183260"/>
    <lineage>
        <taxon>Eukaryota</taxon>
        <taxon>Viridiplantae</taxon>
        <taxon>Streptophyta</taxon>
        <taxon>Embryophyta</taxon>
        <taxon>Tracheophyta</taxon>
        <taxon>Spermatophyta</taxon>
        <taxon>Magnoliopsida</taxon>
        <taxon>eudicotyledons</taxon>
        <taxon>Gunneridae</taxon>
        <taxon>Pentapetalae</taxon>
        <taxon>rosids</taxon>
        <taxon>malvids</taxon>
        <taxon>Malvales</taxon>
        <taxon>Malvaceae</taxon>
        <taxon>Malvoideae</taxon>
        <taxon>Hibiscus</taxon>
    </lineage>
</organism>
<comment type="caution">
    <text evidence="2">The sequence shown here is derived from an EMBL/GenBank/DDBJ whole genome shotgun (WGS) entry which is preliminary data.</text>
</comment>
<reference evidence="2 3" key="1">
    <citation type="journal article" date="2024" name="G3 (Bethesda)">
        <title>Genome assembly of Hibiscus sabdariffa L. provides insights into metabolisms of medicinal natural products.</title>
        <authorList>
            <person name="Kim T."/>
        </authorList>
    </citation>
    <scope>NUCLEOTIDE SEQUENCE [LARGE SCALE GENOMIC DNA]</scope>
    <source>
        <strain evidence="2">TK-2024</strain>
        <tissue evidence="2">Old leaves</tissue>
    </source>
</reference>
<evidence type="ECO:0000313" key="2">
    <source>
        <dbReference type="EMBL" id="KAK9009064.1"/>
    </source>
</evidence>
<gene>
    <name evidence="2" type="ORF">V6N11_080536</name>
</gene>
<dbReference type="Proteomes" id="UP001396334">
    <property type="component" value="Unassembled WGS sequence"/>
</dbReference>
<accession>A0ABR2R889</accession>
<dbReference type="EMBL" id="JBBPBN010000025">
    <property type="protein sequence ID" value="KAK9009064.1"/>
    <property type="molecule type" value="Genomic_DNA"/>
</dbReference>
<feature type="region of interest" description="Disordered" evidence="1">
    <location>
        <begin position="70"/>
        <end position="95"/>
    </location>
</feature>
<sequence>MERQSRVILKRSKFCYSQVPAPSASPQHSSEGRIVENLIINDATDVVNQTCPTLESDDTVEELTPEACVNTPPMECHSEDVALPPGDSTGSRGGQDICATSMLSLVHSDINSNIMLPVAMGSSDD</sequence>
<evidence type="ECO:0000256" key="1">
    <source>
        <dbReference type="SAM" id="MobiDB-lite"/>
    </source>
</evidence>
<proteinExistence type="predicted"/>
<name>A0ABR2R889_9ROSI</name>
<evidence type="ECO:0000313" key="3">
    <source>
        <dbReference type="Proteomes" id="UP001396334"/>
    </source>
</evidence>
<keyword evidence="3" id="KW-1185">Reference proteome</keyword>
<protein>
    <submittedName>
        <fullName evidence="2">Uncharacterized protein</fullName>
    </submittedName>
</protein>